<dbReference type="PANTHER" id="PTHR37017:SF3">
    <property type="entry name" value="AB HYDROLASE-1 DOMAIN-CONTAINING PROTEIN"/>
    <property type="match status" value="1"/>
</dbReference>
<comment type="caution">
    <text evidence="2">The sequence shown here is derived from an EMBL/GenBank/DDBJ whole genome shotgun (WGS) entry which is preliminary data.</text>
</comment>
<sequence length="233" mass="24718">MSSPTILIVPGFWEGPAPFAQVSSLLQDYGFPTEIATLPSTGKSSPGNPSMHDDIAAIRSAVAKLVESGKEVVMLMHSGGGFLGSNAIEGLGITACGEAKGGVTKLVFVSAALFPEGYLHQPLPFFSFDGGMMHCKTPETLLFSDLDAASAEDWTRKLRPQPAEGWDQTVTYAGWKDVSSVYLVCENDQVIPPQMQLQMAELAGSKVEKCGAGHVPFLSMPEKVADVVRSAIA</sequence>
<evidence type="ECO:0000259" key="1">
    <source>
        <dbReference type="Pfam" id="PF12697"/>
    </source>
</evidence>
<dbReference type="Pfam" id="PF12697">
    <property type="entry name" value="Abhydrolase_6"/>
    <property type="match status" value="1"/>
</dbReference>
<dbReference type="InterPro" id="IPR029058">
    <property type="entry name" value="AB_hydrolase_fold"/>
</dbReference>
<dbReference type="EMBL" id="CAJPDT010000017">
    <property type="protein sequence ID" value="CAF9916999.1"/>
    <property type="molecule type" value="Genomic_DNA"/>
</dbReference>
<keyword evidence="3" id="KW-1185">Reference proteome</keyword>
<dbReference type="OrthoDB" id="408373at2759"/>
<dbReference type="Gene3D" id="3.40.50.1820">
    <property type="entry name" value="alpha/beta hydrolase"/>
    <property type="match status" value="1"/>
</dbReference>
<dbReference type="SUPFAM" id="SSF53474">
    <property type="entry name" value="alpha/beta-Hydrolases"/>
    <property type="match status" value="1"/>
</dbReference>
<proteinExistence type="predicted"/>
<accession>A0A8H3F2R0</accession>
<dbReference type="AlphaFoldDB" id="A0A8H3F2R0"/>
<dbReference type="InterPro" id="IPR052897">
    <property type="entry name" value="Sec-Metab_Biosynth_Hydrolase"/>
</dbReference>
<reference evidence="2" key="1">
    <citation type="submission" date="2021-03" db="EMBL/GenBank/DDBJ databases">
        <authorList>
            <person name="Tagirdzhanova G."/>
        </authorList>
    </citation>
    <scope>NUCLEOTIDE SEQUENCE</scope>
</reference>
<dbReference type="Proteomes" id="UP000664534">
    <property type="component" value="Unassembled WGS sequence"/>
</dbReference>
<gene>
    <name evidence="2" type="ORF">IMSHALPRED_003366</name>
</gene>
<protein>
    <recommendedName>
        <fullName evidence="1">AB hydrolase-1 domain-containing protein</fullName>
    </recommendedName>
</protein>
<dbReference type="InterPro" id="IPR000073">
    <property type="entry name" value="AB_hydrolase_1"/>
</dbReference>
<evidence type="ECO:0000313" key="2">
    <source>
        <dbReference type="EMBL" id="CAF9916999.1"/>
    </source>
</evidence>
<feature type="domain" description="AB hydrolase-1" evidence="1">
    <location>
        <begin position="6"/>
        <end position="227"/>
    </location>
</feature>
<dbReference type="PANTHER" id="PTHR37017">
    <property type="entry name" value="AB HYDROLASE-1 DOMAIN-CONTAINING PROTEIN-RELATED"/>
    <property type="match status" value="1"/>
</dbReference>
<name>A0A8H3F2R0_9LECA</name>
<evidence type="ECO:0000313" key="3">
    <source>
        <dbReference type="Proteomes" id="UP000664534"/>
    </source>
</evidence>
<organism evidence="2 3">
    <name type="scientific">Imshaugia aleurites</name>
    <dbReference type="NCBI Taxonomy" id="172621"/>
    <lineage>
        <taxon>Eukaryota</taxon>
        <taxon>Fungi</taxon>
        <taxon>Dikarya</taxon>
        <taxon>Ascomycota</taxon>
        <taxon>Pezizomycotina</taxon>
        <taxon>Lecanoromycetes</taxon>
        <taxon>OSLEUM clade</taxon>
        <taxon>Lecanoromycetidae</taxon>
        <taxon>Lecanorales</taxon>
        <taxon>Lecanorineae</taxon>
        <taxon>Parmeliaceae</taxon>
        <taxon>Imshaugia</taxon>
    </lineage>
</organism>